<feature type="transmembrane region" description="Helical" evidence="4">
    <location>
        <begin position="96"/>
        <end position="125"/>
    </location>
</feature>
<feature type="transmembrane region" description="Helical" evidence="4">
    <location>
        <begin position="295"/>
        <end position="314"/>
    </location>
</feature>
<feature type="transmembrane region" description="Helical" evidence="4">
    <location>
        <begin position="12"/>
        <end position="32"/>
    </location>
</feature>
<evidence type="ECO:0000313" key="6">
    <source>
        <dbReference type="Proteomes" id="UP000708208"/>
    </source>
</evidence>
<protein>
    <submittedName>
        <fullName evidence="5">Uncharacterized protein</fullName>
    </submittedName>
</protein>
<feature type="transmembrane region" description="Helical" evidence="4">
    <location>
        <begin position="137"/>
        <end position="155"/>
    </location>
</feature>
<name>A0A8J2J8N1_9HEXA</name>
<keyword evidence="3 4" id="KW-0472">Membrane</keyword>
<dbReference type="InterPro" id="IPR011701">
    <property type="entry name" value="MFS"/>
</dbReference>
<gene>
    <name evidence="5" type="ORF">AFUS01_LOCUS5392</name>
</gene>
<evidence type="ECO:0000313" key="5">
    <source>
        <dbReference type="EMBL" id="CAG7715015.1"/>
    </source>
</evidence>
<feature type="non-terminal residue" evidence="5">
    <location>
        <position position="317"/>
    </location>
</feature>
<feature type="transmembrane region" description="Helical" evidence="4">
    <location>
        <begin position="74"/>
        <end position="90"/>
    </location>
</feature>
<dbReference type="PANTHER" id="PTHR23121:SF9">
    <property type="entry name" value="SODIUM-DEPENDENT GLUCOSE TRANSPORTER 1"/>
    <property type="match status" value="1"/>
</dbReference>
<sequence>MKSTQKYLTTAAVYYCNLALGVSATFLAPILIDFRNAFHTDTQAISLVITICRIAVLISALSFGVIFNYVNRHLLVTCLVLIMGLTGVLFPHSGTLIIFGVLYGLQSISAGGYLTAQVVWIIEIWKDSAGPYIQAQHFFFALGSIFPPLVFAPFLNKNPAPGNATATFSDAGISQPNHSLKALYVPCAICGGIISLGAVFLLGNYCAFKSAPETSTSQETVAEPTDADFSEESSVEEEKPVIQNGNFWKKILLIALSSALIGGVESMEGITMSFLPVFGHYSDLHLSESDGAQLLSAYSFAYTGARLAGILIILKVS</sequence>
<evidence type="ECO:0000256" key="3">
    <source>
        <dbReference type="ARBA" id="ARBA00023136"/>
    </source>
</evidence>
<keyword evidence="2 4" id="KW-1133">Transmembrane helix</keyword>
<feature type="transmembrane region" description="Helical" evidence="4">
    <location>
        <begin position="44"/>
        <end position="67"/>
    </location>
</feature>
<dbReference type="EMBL" id="CAJVCH010034415">
    <property type="protein sequence ID" value="CAG7715015.1"/>
    <property type="molecule type" value="Genomic_DNA"/>
</dbReference>
<accession>A0A8J2J8N1</accession>
<reference evidence="5" key="1">
    <citation type="submission" date="2021-06" db="EMBL/GenBank/DDBJ databases">
        <authorList>
            <person name="Hodson N. C."/>
            <person name="Mongue J. A."/>
            <person name="Jaron S. K."/>
        </authorList>
    </citation>
    <scope>NUCLEOTIDE SEQUENCE</scope>
</reference>
<keyword evidence="6" id="KW-1185">Reference proteome</keyword>
<evidence type="ECO:0000256" key="2">
    <source>
        <dbReference type="ARBA" id="ARBA00022989"/>
    </source>
</evidence>
<dbReference type="Proteomes" id="UP000708208">
    <property type="component" value="Unassembled WGS sequence"/>
</dbReference>
<dbReference type="AlphaFoldDB" id="A0A8J2J8N1"/>
<keyword evidence="1 4" id="KW-0812">Transmembrane</keyword>
<dbReference type="OrthoDB" id="18420at2759"/>
<comment type="caution">
    <text evidence="5">The sequence shown here is derived from an EMBL/GenBank/DDBJ whole genome shotgun (WGS) entry which is preliminary data.</text>
</comment>
<feature type="transmembrane region" description="Helical" evidence="4">
    <location>
        <begin position="183"/>
        <end position="202"/>
    </location>
</feature>
<organism evidence="5 6">
    <name type="scientific">Allacma fusca</name>
    <dbReference type="NCBI Taxonomy" id="39272"/>
    <lineage>
        <taxon>Eukaryota</taxon>
        <taxon>Metazoa</taxon>
        <taxon>Ecdysozoa</taxon>
        <taxon>Arthropoda</taxon>
        <taxon>Hexapoda</taxon>
        <taxon>Collembola</taxon>
        <taxon>Symphypleona</taxon>
        <taxon>Sminthuridae</taxon>
        <taxon>Allacma</taxon>
    </lineage>
</organism>
<evidence type="ECO:0000256" key="4">
    <source>
        <dbReference type="SAM" id="Phobius"/>
    </source>
</evidence>
<dbReference type="PANTHER" id="PTHR23121">
    <property type="entry name" value="SODIUM-DEPENDENT GLUCOSE TRANSPORTER 1"/>
    <property type="match status" value="1"/>
</dbReference>
<feature type="transmembrane region" description="Helical" evidence="4">
    <location>
        <begin position="251"/>
        <end position="275"/>
    </location>
</feature>
<evidence type="ECO:0000256" key="1">
    <source>
        <dbReference type="ARBA" id="ARBA00022692"/>
    </source>
</evidence>
<dbReference type="Pfam" id="PF07690">
    <property type="entry name" value="MFS_1"/>
    <property type="match status" value="1"/>
</dbReference>
<proteinExistence type="predicted"/>
<dbReference type="GO" id="GO:0022857">
    <property type="term" value="F:transmembrane transporter activity"/>
    <property type="evidence" value="ECO:0007669"/>
    <property type="project" value="InterPro"/>
</dbReference>